<evidence type="ECO:0000313" key="3">
    <source>
        <dbReference type="Proteomes" id="UP000217889"/>
    </source>
</evidence>
<proteinExistence type="predicted"/>
<organism evidence="2 3">
    <name type="scientific">Brachybacterium ginsengisoli</name>
    <dbReference type="NCBI Taxonomy" id="1331682"/>
    <lineage>
        <taxon>Bacteria</taxon>
        <taxon>Bacillati</taxon>
        <taxon>Actinomycetota</taxon>
        <taxon>Actinomycetes</taxon>
        <taxon>Micrococcales</taxon>
        <taxon>Dermabacteraceae</taxon>
        <taxon>Brachybacterium</taxon>
    </lineage>
</organism>
<dbReference type="EMBL" id="CP023564">
    <property type="protein sequence ID" value="ATG55221.1"/>
    <property type="molecule type" value="Genomic_DNA"/>
</dbReference>
<dbReference type="Proteomes" id="UP000217889">
    <property type="component" value="Chromosome"/>
</dbReference>
<keyword evidence="3" id="KW-1185">Reference proteome</keyword>
<evidence type="ECO:0000256" key="1">
    <source>
        <dbReference type="SAM" id="MobiDB-lite"/>
    </source>
</evidence>
<evidence type="ECO:0000313" key="2">
    <source>
        <dbReference type="EMBL" id="ATG55221.1"/>
    </source>
</evidence>
<dbReference type="CDD" id="cd02440">
    <property type="entry name" value="AdoMet_MTases"/>
    <property type="match status" value="1"/>
</dbReference>
<dbReference type="GO" id="GO:0032259">
    <property type="term" value="P:methylation"/>
    <property type="evidence" value="ECO:0007669"/>
    <property type="project" value="UniProtKB-KW"/>
</dbReference>
<dbReference type="AlphaFoldDB" id="A0A291GYB7"/>
<dbReference type="RefSeq" id="WP_096799685.1">
    <property type="nucleotide sequence ID" value="NZ_CP023564.1"/>
</dbReference>
<protein>
    <submittedName>
        <fullName evidence="2">Methyltransferase</fullName>
    </submittedName>
</protein>
<dbReference type="Pfam" id="PF13489">
    <property type="entry name" value="Methyltransf_23"/>
    <property type="match status" value="1"/>
</dbReference>
<dbReference type="SUPFAM" id="SSF53335">
    <property type="entry name" value="S-adenosyl-L-methionine-dependent methyltransferases"/>
    <property type="match status" value="1"/>
</dbReference>
<gene>
    <name evidence="2" type="ORF">CFK41_10960</name>
</gene>
<reference evidence="2 3" key="1">
    <citation type="journal article" date="2014" name="Int. J. Syst. Evol. Microbiol.">
        <title>Brachybacterium ginsengisoli sp. nov., isolated from soil of a ginseng field.</title>
        <authorList>
            <person name="Hoang V.A."/>
            <person name="Kim Y.J."/>
            <person name="Nguyen N.L."/>
            <person name="Yang D.C."/>
        </authorList>
    </citation>
    <scope>NUCLEOTIDE SEQUENCE [LARGE SCALE GENOMIC DNA]</scope>
    <source>
        <strain evidence="2 3">DCY80</strain>
    </source>
</reference>
<dbReference type="GO" id="GO:0008168">
    <property type="term" value="F:methyltransferase activity"/>
    <property type="evidence" value="ECO:0007669"/>
    <property type="project" value="UniProtKB-KW"/>
</dbReference>
<dbReference type="OrthoDB" id="9805171at2"/>
<accession>A0A291GYB7</accession>
<feature type="compositionally biased region" description="Basic and acidic residues" evidence="1">
    <location>
        <begin position="175"/>
        <end position="184"/>
    </location>
</feature>
<keyword evidence="2" id="KW-0489">Methyltransferase</keyword>
<feature type="region of interest" description="Disordered" evidence="1">
    <location>
        <begin position="175"/>
        <end position="195"/>
    </location>
</feature>
<name>A0A291GYB7_9MICO</name>
<dbReference type="PANTHER" id="PTHR43861">
    <property type="entry name" value="TRANS-ACONITATE 2-METHYLTRANSFERASE-RELATED"/>
    <property type="match status" value="1"/>
</dbReference>
<sequence length="195" mass="21042">MTFSAYSARAQEYADLLGSMEAMSPTDERTILDWAGTVRGPLLDAGCGPGHWTAHLAARGHDARGMDPVPEFVEIAQRAHPGIPYSLGTFADLAQRPGSWGGILAWYSLIHLEPSAVPETLATLHDALAPGGALLMGFFDGPRQEAFDHAVAPAQHWPLDLISELVEQAGFEVLDSQRRQDPGSRPHGAISARRR</sequence>
<dbReference type="KEGG" id="bgg:CFK41_10960"/>
<dbReference type="Gene3D" id="3.40.50.150">
    <property type="entry name" value="Vaccinia Virus protein VP39"/>
    <property type="match status" value="1"/>
</dbReference>
<keyword evidence="2" id="KW-0808">Transferase</keyword>
<dbReference type="InterPro" id="IPR029063">
    <property type="entry name" value="SAM-dependent_MTases_sf"/>
</dbReference>